<dbReference type="Proteomes" id="UP000715095">
    <property type="component" value="Unassembled WGS sequence"/>
</dbReference>
<organism evidence="2 3">
    <name type="scientific">Sutterella massiliensis</name>
    <dbReference type="NCBI Taxonomy" id="1816689"/>
    <lineage>
        <taxon>Bacteria</taxon>
        <taxon>Pseudomonadati</taxon>
        <taxon>Pseudomonadota</taxon>
        <taxon>Betaproteobacteria</taxon>
        <taxon>Burkholderiales</taxon>
        <taxon>Sutterellaceae</taxon>
        <taxon>Sutterella</taxon>
    </lineage>
</organism>
<dbReference type="SUPFAM" id="SSF55811">
    <property type="entry name" value="Nudix"/>
    <property type="match status" value="1"/>
</dbReference>
<sequence>MEPLASTLHPQPDENGNPLLIEAPSAPSDAAAWLDPDASATYSATHGGALPAALNDVAFTSEKFEGKAVKAAMMRLAKFREPPLPVTQKRFTSGLVVAEPDGRFWVVHPSNRYAGADATFPKGRLDAGLTLVVNAMKETWEESGLIAEPVCWLCDIDRTKTVTRYYMARRTGGTPKNVGWESQAVSLVPAEALLEFLNRPNDRKILPFLAHWRAAAQRG</sequence>
<dbReference type="GO" id="GO:0016787">
    <property type="term" value="F:hydrolase activity"/>
    <property type="evidence" value="ECO:0007669"/>
    <property type="project" value="UniProtKB-KW"/>
</dbReference>
<comment type="caution">
    <text evidence="2">The sequence shown here is derived from an EMBL/GenBank/DDBJ whole genome shotgun (WGS) entry which is preliminary data.</text>
</comment>
<evidence type="ECO:0000259" key="1">
    <source>
        <dbReference type="PROSITE" id="PS51462"/>
    </source>
</evidence>
<reference evidence="2 3" key="1">
    <citation type="journal article" date="2021" name="Sci. Rep.">
        <title>The distribution of antibiotic resistance genes in chicken gut microbiota commensals.</title>
        <authorList>
            <person name="Juricova H."/>
            <person name="Matiasovicova J."/>
            <person name="Kubasova T."/>
            <person name="Cejkova D."/>
            <person name="Rychlik I."/>
        </authorList>
    </citation>
    <scope>NUCLEOTIDE SEQUENCE [LARGE SCALE GENOMIC DNA]</scope>
    <source>
        <strain evidence="2 3">An829</strain>
    </source>
</reference>
<keyword evidence="2" id="KW-0378">Hydrolase</keyword>
<feature type="domain" description="Nudix hydrolase" evidence="1">
    <location>
        <begin position="88"/>
        <end position="211"/>
    </location>
</feature>
<dbReference type="InterPro" id="IPR000086">
    <property type="entry name" value="NUDIX_hydrolase_dom"/>
</dbReference>
<accession>A0ABS2DR37</accession>
<dbReference type="InterPro" id="IPR015797">
    <property type="entry name" value="NUDIX_hydrolase-like_dom_sf"/>
</dbReference>
<gene>
    <name evidence="2" type="ORF">H6A60_04590</name>
</gene>
<evidence type="ECO:0000313" key="2">
    <source>
        <dbReference type="EMBL" id="MBM6703764.1"/>
    </source>
</evidence>
<dbReference type="PROSITE" id="PS51462">
    <property type="entry name" value="NUDIX"/>
    <property type="match status" value="1"/>
</dbReference>
<dbReference type="RefSeq" id="WP_205102238.1">
    <property type="nucleotide sequence ID" value="NZ_JACJJC010000005.1"/>
</dbReference>
<protein>
    <submittedName>
        <fullName evidence="2">NUDIX hydrolase</fullName>
    </submittedName>
</protein>
<evidence type="ECO:0000313" key="3">
    <source>
        <dbReference type="Proteomes" id="UP000715095"/>
    </source>
</evidence>
<dbReference type="Gene3D" id="3.90.79.10">
    <property type="entry name" value="Nucleoside Triphosphate Pyrophosphohydrolase"/>
    <property type="match status" value="1"/>
</dbReference>
<dbReference type="EMBL" id="JACJJC010000005">
    <property type="protein sequence ID" value="MBM6703764.1"/>
    <property type="molecule type" value="Genomic_DNA"/>
</dbReference>
<proteinExistence type="predicted"/>
<name>A0ABS2DR37_9BURK</name>
<dbReference type="Pfam" id="PF00293">
    <property type="entry name" value="NUDIX"/>
    <property type="match status" value="1"/>
</dbReference>
<keyword evidence="3" id="KW-1185">Reference proteome</keyword>